<feature type="region of interest" description="Disordered" evidence="1">
    <location>
        <begin position="107"/>
        <end position="135"/>
    </location>
</feature>
<feature type="compositionally biased region" description="Low complexity" evidence="1">
    <location>
        <begin position="107"/>
        <end position="125"/>
    </location>
</feature>
<reference evidence="2" key="1">
    <citation type="submission" date="2023-06" db="EMBL/GenBank/DDBJ databases">
        <authorList>
            <consortium name="Lawrence Berkeley National Laboratory"/>
            <person name="Ahrendt S."/>
            <person name="Sahu N."/>
            <person name="Indic B."/>
            <person name="Wong-Bajracharya J."/>
            <person name="Merenyi Z."/>
            <person name="Ke H.-M."/>
            <person name="Monk M."/>
            <person name="Kocsube S."/>
            <person name="Drula E."/>
            <person name="Lipzen A."/>
            <person name="Balint B."/>
            <person name="Henrissat B."/>
            <person name="Andreopoulos B."/>
            <person name="Martin F.M."/>
            <person name="Harder C.B."/>
            <person name="Rigling D."/>
            <person name="Ford K.L."/>
            <person name="Foster G.D."/>
            <person name="Pangilinan J."/>
            <person name="Papanicolaou A."/>
            <person name="Barry K."/>
            <person name="LaButti K."/>
            <person name="Viragh M."/>
            <person name="Koriabine M."/>
            <person name="Yan M."/>
            <person name="Riley R."/>
            <person name="Champramary S."/>
            <person name="Plett K.L."/>
            <person name="Tsai I.J."/>
            <person name="Slot J."/>
            <person name="Sipos G."/>
            <person name="Plett J."/>
            <person name="Nagy L.G."/>
            <person name="Grigoriev I.V."/>
        </authorList>
    </citation>
    <scope>NUCLEOTIDE SEQUENCE</scope>
    <source>
        <strain evidence="2">HWK02</strain>
    </source>
</reference>
<dbReference type="AlphaFoldDB" id="A0AA39Q1C8"/>
<protein>
    <submittedName>
        <fullName evidence="2">Uncharacterized protein</fullName>
    </submittedName>
</protein>
<organism evidence="2 3">
    <name type="scientific">Armillaria luteobubalina</name>
    <dbReference type="NCBI Taxonomy" id="153913"/>
    <lineage>
        <taxon>Eukaryota</taxon>
        <taxon>Fungi</taxon>
        <taxon>Dikarya</taxon>
        <taxon>Basidiomycota</taxon>
        <taxon>Agaricomycotina</taxon>
        <taxon>Agaricomycetes</taxon>
        <taxon>Agaricomycetidae</taxon>
        <taxon>Agaricales</taxon>
        <taxon>Marasmiineae</taxon>
        <taxon>Physalacriaceae</taxon>
        <taxon>Armillaria</taxon>
    </lineage>
</organism>
<dbReference type="EMBL" id="JAUEPU010000021">
    <property type="protein sequence ID" value="KAK0494311.1"/>
    <property type="molecule type" value="Genomic_DNA"/>
</dbReference>
<evidence type="ECO:0000313" key="2">
    <source>
        <dbReference type="EMBL" id="KAK0494311.1"/>
    </source>
</evidence>
<evidence type="ECO:0000313" key="3">
    <source>
        <dbReference type="Proteomes" id="UP001175228"/>
    </source>
</evidence>
<gene>
    <name evidence="2" type="ORF">EDD18DRAFT_366591</name>
</gene>
<sequence>MSKRFSRVVTQASCSWRGLVPTQPAWSIEAWGGSSNCHVRCSILIKDQDILDSSQFPTLPLLTQLTMCITERCSFCKKVIQLSSECACSTKCSLMLKERYCSSCPPSSTSLGTAAATTTKSSGASKRTRPAGGNTTTYVQLRVRPNNNDMSRKMKYITQRSQSQGILCRSVRTNRFIDKRNHFFNDGKPCPLMPFVRERLGEKNNA</sequence>
<evidence type="ECO:0000256" key="1">
    <source>
        <dbReference type="SAM" id="MobiDB-lite"/>
    </source>
</evidence>
<keyword evidence="3" id="KW-1185">Reference proteome</keyword>
<name>A0AA39Q1C8_9AGAR</name>
<proteinExistence type="predicted"/>
<dbReference type="Proteomes" id="UP001175228">
    <property type="component" value="Unassembled WGS sequence"/>
</dbReference>
<accession>A0AA39Q1C8</accession>
<comment type="caution">
    <text evidence="2">The sequence shown here is derived from an EMBL/GenBank/DDBJ whole genome shotgun (WGS) entry which is preliminary data.</text>
</comment>